<dbReference type="PRINTS" id="PR01727">
    <property type="entry name" value="DNABINDINGHU"/>
</dbReference>
<dbReference type="Gene3D" id="4.10.520.10">
    <property type="entry name" value="IHF-like DNA-binding proteins"/>
    <property type="match status" value="1"/>
</dbReference>
<dbReference type="SMART" id="SM00411">
    <property type="entry name" value="BHL"/>
    <property type="match status" value="1"/>
</dbReference>
<dbReference type="AlphaFoldDB" id="A0A6J7S5R6"/>
<dbReference type="InterPro" id="IPR000119">
    <property type="entry name" value="Hist_DNA-bd"/>
</dbReference>
<gene>
    <name evidence="3" type="ORF">UFOPK4134_01608</name>
</gene>
<organism evidence="3">
    <name type="scientific">freshwater metagenome</name>
    <dbReference type="NCBI Taxonomy" id="449393"/>
    <lineage>
        <taxon>unclassified sequences</taxon>
        <taxon>metagenomes</taxon>
        <taxon>ecological metagenomes</taxon>
    </lineage>
</organism>
<dbReference type="EMBL" id="CAFBPS010000168">
    <property type="protein sequence ID" value="CAB5036361.1"/>
    <property type="molecule type" value="Genomic_DNA"/>
</dbReference>
<keyword evidence="1" id="KW-0238">DNA-binding</keyword>
<dbReference type="GO" id="GO:0003677">
    <property type="term" value="F:DNA binding"/>
    <property type="evidence" value="ECO:0007669"/>
    <property type="project" value="UniProtKB-KW"/>
</dbReference>
<dbReference type="Pfam" id="PF00216">
    <property type="entry name" value="Bac_DNA_binding"/>
    <property type="match status" value="1"/>
</dbReference>
<dbReference type="GO" id="GO:0005829">
    <property type="term" value="C:cytosol"/>
    <property type="evidence" value="ECO:0007669"/>
    <property type="project" value="TreeGrafter"/>
</dbReference>
<reference evidence="3" key="1">
    <citation type="submission" date="2020-05" db="EMBL/GenBank/DDBJ databases">
        <authorList>
            <person name="Chiriac C."/>
            <person name="Salcher M."/>
            <person name="Ghai R."/>
            <person name="Kavagutti S V."/>
        </authorList>
    </citation>
    <scope>NUCLEOTIDE SEQUENCE</scope>
</reference>
<dbReference type="PANTHER" id="PTHR33175">
    <property type="entry name" value="DNA-BINDING PROTEIN HU"/>
    <property type="match status" value="1"/>
</dbReference>
<dbReference type="PROSITE" id="PS00045">
    <property type="entry name" value="HISTONE_LIKE"/>
    <property type="match status" value="1"/>
</dbReference>
<evidence type="ECO:0000313" key="3">
    <source>
        <dbReference type="EMBL" id="CAB5036361.1"/>
    </source>
</evidence>
<dbReference type="SUPFAM" id="SSF47729">
    <property type="entry name" value="IHF-like DNA-binding proteins"/>
    <property type="match status" value="1"/>
</dbReference>
<accession>A0A6J7S5R6</accession>
<dbReference type="InterPro" id="IPR010992">
    <property type="entry name" value="IHF-like_DNA-bd_dom_sf"/>
</dbReference>
<dbReference type="PANTHER" id="PTHR33175:SF3">
    <property type="entry name" value="DNA-BINDING PROTEIN HU-BETA"/>
    <property type="match status" value="1"/>
</dbReference>
<dbReference type="InterPro" id="IPR020816">
    <property type="entry name" value="Histone-like_DNA-bd_CS"/>
</dbReference>
<evidence type="ECO:0000256" key="1">
    <source>
        <dbReference type="ARBA" id="ARBA00023125"/>
    </source>
</evidence>
<dbReference type="CDD" id="cd13831">
    <property type="entry name" value="HU"/>
    <property type="match status" value="1"/>
</dbReference>
<dbReference type="GO" id="GO:0030527">
    <property type="term" value="F:structural constituent of chromatin"/>
    <property type="evidence" value="ECO:0007669"/>
    <property type="project" value="InterPro"/>
</dbReference>
<proteinExistence type="predicted"/>
<protein>
    <submittedName>
        <fullName evidence="3">Unannotated protein</fullName>
    </submittedName>
</protein>
<name>A0A6J7S5R6_9ZZZZ</name>
<evidence type="ECO:0000256" key="2">
    <source>
        <dbReference type="SAM" id="MobiDB-lite"/>
    </source>
</evidence>
<feature type="region of interest" description="Disordered" evidence="2">
    <location>
        <begin position="117"/>
        <end position="173"/>
    </location>
</feature>
<sequence>MFTHMKKRDLIQAVSDHTGIDKKTATTAVEGTIDVILANVAKGEIVNLSGFAKFAKIKRPARMGRNPATGATIKIAAKTVAKITALKGFKDIALGVSPAPKLNRAGAVAAAAAAKAPAKKAVAKKAPAKKAPAKKAPAKKKAVAKKAPARKAPAKKAPARKAPAKKKAAARKR</sequence>